<dbReference type="OrthoDB" id="9791837at2"/>
<dbReference type="KEGG" id="halc:EY643_02480"/>
<dbReference type="PANTHER" id="PTHR43591">
    <property type="entry name" value="METHYLTRANSFERASE"/>
    <property type="match status" value="1"/>
</dbReference>
<organism evidence="2 3">
    <name type="scientific">Halioglobus maricola</name>
    <dbReference type="NCBI Taxonomy" id="2601894"/>
    <lineage>
        <taxon>Bacteria</taxon>
        <taxon>Pseudomonadati</taxon>
        <taxon>Pseudomonadota</taxon>
        <taxon>Gammaproteobacteria</taxon>
        <taxon>Cellvibrionales</taxon>
        <taxon>Halieaceae</taxon>
        <taxon>Halioglobus</taxon>
    </lineage>
</organism>
<keyword evidence="3" id="KW-1185">Reference proteome</keyword>
<feature type="domain" description="Methyltransferase type 11" evidence="1">
    <location>
        <begin position="119"/>
        <end position="170"/>
    </location>
</feature>
<dbReference type="InterPro" id="IPR029063">
    <property type="entry name" value="SAM-dependent_MTases_sf"/>
</dbReference>
<dbReference type="Gene3D" id="3.40.50.150">
    <property type="entry name" value="Vaccinia Virus protein VP39"/>
    <property type="match status" value="1"/>
</dbReference>
<evidence type="ECO:0000313" key="2">
    <source>
        <dbReference type="EMBL" id="QFU74609.1"/>
    </source>
</evidence>
<dbReference type="SUPFAM" id="SSF53335">
    <property type="entry name" value="S-adenosyl-L-methionine-dependent methyltransferases"/>
    <property type="match status" value="1"/>
</dbReference>
<dbReference type="EMBL" id="CP036422">
    <property type="protein sequence ID" value="QFU74609.1"/>
    <property type="molecule type" value="Genomic_DNA"/>
</dbReference>
<dbReference type="Pfam" id="PF08241">
    <property type="entry name" value="Methyltransf_11"/>
    <property type="match status" value="1"/>
</dbReference>
<reference evidence="2 3" key="1">
    <citation type="submission" date="2019-02" db="EMBL/GenBank/DDBJ databases">
        <authorList>
            <person name="Li S.-H."/>
        </authorList>
    </citation>
    <scope>NUCLEOTIDE SEQUENCE [LARGE SCALE GENOMIC DNA]</scope>
    <source>
        <strain evidence="2 3">IMCC14385</strain>
    </source>
</reference>
<dbReference type="CDD" id="cd02440">
    <property type="entry name" value="AdoMet_MTases"/>
    <property type="match status" value="1"/>
</dbReference>
<dbReference type="GO" id="GO:0032259">
    <property type="term" value="P:methylation"/>
    <property type="evidence" value="ECO:0007669"/>
    <property type="project" value="UniProtKB-KW"/>
</dbReference>
<accession>A0A5P9NGD6</accession>
<protein>
    <submittedName>
        <fullName evidence="2">Class I SAM-dependent methyltransferase</fullName>
    </submittedName>
</protein>
<name>A0A5P9NGD6_9GAMM</name>
<dbReference type="InterPro" id="IPR013216">
    <property type="entry name" value="Methyltransf_11"/>
</dbReference>
<gene>
    <name evidence="2" type="ORF">EY643_02480</name>
</gene>
<dbReference type="Proteomes" id="UP000326287">
    <property type="component" value="Chromosome"/>
</dbReference>
<evidence type="ECO:0000313" key="3">
    <source>
        <dbReference type="Proteomes" id="UP000326287"/>
    </source>
</evidence>
<dbReference type="AlphaFoldDB" id="A0A5P9NGD6"/>
<keyword evidence="2" id="KW-0808">Transferase</keyword>
<sequence length="276" mass="31725">MKASFEHDFDKYLAGEELYGDDFSIEKIQEWYEAEEEGYADKIREKGKPLDSSQYLYNKLQTKHCYNYLPKDTVLDHVLGFGSAHGYEFEPIAGMIKELSIIEPSGLFPTKTIFGIPANYVKPEVEGDLPFESGSFDLVTCFGVLHHIPNVSKVLEEMSRCLKTGGHLVIREPICSQGDWRKPRKALTLNERGIPLNIFRDIILKLNLTTVNEQVIVFRPVVKLWQILGLGHPYTSNFGVEVDRILSDLFLWNNRYHPKSFTERFTPTAVMYVLKK</sequence>
<proteinExistence type="predicted"/>
<dbReference type="RefSeq" id="WP_152660721.1">
    <property type="nucleotide sequence ID" value="NZ_CP036422.1"/>
</dbReference>
<evidence type="ECO:0000259" key="1">
    <source>
        <dbReference type="Pfam" id="PF08241"/>
    </source>
</evidence>
<dbReference type="GO" id="GO:0008757">
    <property type="term" value="F:S-adenosylmethionine-dependent methyltransferase activity"/>
    <property type="evidence" value="ECO:0007669"/>
    <property type="project" value="InterPro"/>
</dbReference>
<keyword evidence="2" id="KW-0489">Methyltransferase</keyword>